<dbReference type="Proteomes" id="UP001055658">
    <property type="component" value="Chromosome"/>
</dbReference>
<dbReference type="Pfam" id="PF18602">
    <property type="entry name" value="Rap1a"/>
    <property type="match status" value="1"/>
</dbReference>
<reference evidence="2" key="1">
    <citation type="submission" date="2022-02" db="EMBL/GenBank/DDBJ databases">
        <title>Coral-associated bacteria.</title>
        <authorList>
            <person name="Tang K."/>
            <person name="Wang X."/>
        </authorList>
    </citation>
    <scope>NUCLEOTIDE SEQUENCE</scope>
    <source>
        <strain evidence="2">SCSIO 43006</strain>
    </source>
</reference>
<accession>A0ABY4VEN4</accession>
<dbReference type="EMBL" id="CP092418">
    <property type="protein sequence ID" value="USD22773.1"/>
    <property type="molecule type" value="Genomic_DNA"/>
</dbReference>
<protein>
    <recommendedName>
        <fullName evidence="1">Rap1a immunity protein domain-containing protein</fullName>
    </recommendedName>
</protein>
<evidence type="ECO:0000259" key="1">
    <source>
        <dbReference type="Pfam" id="PF18602"/>
    </source>
</evidence>
<sequence length="129" mass="14781">MKRVFLFLFASLSGANSWSGSPLMDANFVNAKDVYQMCSSSYERDAFRCKYYLLGVYDSIKYQRKSGEILCMKGVVNFEQLKSSYLNYSNKFKYGVDALEKYNGAYWLDAALISDYPCPKTNKALQRDG</sequence>
<keyword evidence="3" id="KW-1185">Reference proteome</keyword>
<dbReference type="InterPro" id="IPR041238">
    <property type="entry name" value="Rap1a"/>
</dbReference>
<organism evidence="2 3">
    <name type="scientific">Microbulbifer variabilis</name>
    <dbReference type="NCBI Taxonomy" id="266805"/>
    <lineage>
        <taxon>Bacteria</taxon>
        <taxon>Pseudomonadati</taxon>
        <taxon>Pseudomonadota</taxon>
        <taxon>Gammaproteobacteria</taxon>
        <taxon>Cellvibrionales</taxon>
        <taxon>Microbulbiferaceae</taxon>
        <taxon>Microbulbifer</taxon>
    </lineage>
</organism>
<gene>
    <name evidence="2" type="ORF">MJO52_06450</name>
</gene>
<evidence type="ECO:0000313" key="2">
    <source>
        <dbReference type="EMBL" id="USD22773.1"/>
    </source>
</evidence>
<dbReference type="RefSeq" id="WP_252085126.1">
    <property type="nucleotide sequence ID" value="NZ_CP092418.1"/>
</dbReference>
<name>A0ABY4VEN4_9GAMM</name>
<feature type="domain" description="Rap1a immunity protein" evidence="1">
    <location>
        <begin position="31"/>
        <end position="118"/>
    </location>
</feature>
<evidence type="ECO:0000313" key="3">
    <source>
        <dbReference type="Proteomes" id="UP001055658"/>
    </source>
</evidence>
<proteinExistence type="predicted"/>
<dbReference type="Gene3D" id="1.10.890.40">
    <property type="match status" value="1"/>
</dbReference>